<keyword evidence="4" id="KW-1185">Reference proteome</keyword>
<name>A0ABV6TEB4_9ACTN</name>
<comment type="caution">
    <text evidence="3">The sequence shown here is derived from an EMBL/GenBank/DDBJ whole genome shotgun (WGS) entry which is preliminary data.</text>
</comment>
<dbReference type="Pfam" id="PF00089">
    <property type="entry name" value="Trypsin"/>
    <property type="match status" value="1"/>
</dbReference>
<dbReference type="InterPro" id="IPR050430">
    <property type="entry name" value="Peptidase_S1"/>
</dbReference>
<evidence type="ECO:0000313" key="4">
    <source>
        <dbReference type="Proteomes" id="UP001589887"/>
    </source>
</evidence>
<accession>A0ABV6TEB4</accession>
<dbReference type="SUPFAM" id="SSF50494">
    <property type="entry name" value="Trypsin-like serine proteases"/>
    <property type="match status" value="1"/>
</dbReference>
<protein>
    <submittedName>
        <fullName evidence="3">Trypsin-like serine protease</fullName>
        <ecNumber evidence="3">3.4.21.-</ecNumber>
    </submittedName>
</protein>
<keyword evidence="3" id="KW-0378">Hydrolase</keyword>
<dbReference type="EMBL" id="JBHMQV010000009">
    <property type="protein sequence ID" value="MFC0843773.1"/>
    <property type="molecule type" value="Genomic_DNA"/>
</dbReference>
<dbReference type="Gene3D" id="2.40.10.10">
    <property type="entry name" value="Trypsin-like serine proteases"/>
    <property type="match status" value="1"/>
</dbReference>
<dbReference type="RefSeq" id="WP_394317495.1">
    <property type="nucleotide sequence ID" value="NZ_JBHMQV010000009.1"/>
</dbReference>
<dbReference type="EC" id="3.4.21.-" evidence="3"/>
<evidence type="ECO:0000259" key="2">
    <source>
        <dbReference type="PROSITE" id="PS50240"/>
    </source>
</evidence>
<organism evidence="3 4">
    <name type="scientific">Streptomyces noboritoensis</name>
    <dbReference type="NCBI Taxonomy" id="67337"/>
    <lineage>
        <taxon>Bacteria</taxon>
        <taxon>Bacillati</taxon>
        <taxon>Actinomycetota</taxon>
        <taxon>Actinomycetes</taxon>
        <taxon>Kitasatosporales</taxon>
        <taxon>Streptomycetaceae</taxon>
        <taxon>Streptomyces</taxon>
    </lineage>
</organism>
<dbReference type="InterPro" id="IPR001254">
    <property type="entry name" value="Trypsin_dom"/>
</dbReference>
<dbReference type="GO" id="GO:0016787">
    <property type="term" value="F:hydrolase activity"/>
    <property type="evidence" value="ECO:0007669"/>
    <property type="project" value="UniProtKB-KW"/>
</dbReference>
<keyword evidence="1" id="KW-1015">Disulfide bond</keyword>
<dbReference type="PROSITE" id="PS50240">
    <property type="entry name" value="TRYPSIN_DOM"/>
    <property type="match status" value="1"/>
</dbReference>
<evidence type="ECO:0000313" key="3">
    <source>
        <dbReference type="EMBL" id="MFC0843773.1"/>
    </source>
</evidence>
<dbReference type="InterPro" id="IPR009003">
    <property type="entry name" value="Peptidase_S1_PA"/>
</dbReference>
<dbReference type="SMART" id="SM00020">
    <property type="entry name" value="Tryp_SPc"/>
    <property type="match status" value="1"/>
</dbReference>
<dbReference type="PANTHER" id="PTHR24276">
    <property type="entry name" value="POLYSERASE-RELATED"/>
    <property type="match status" value="1"/>
</dbReference>
<proteinExistence type="predicted"/>
<evidence type="ECO:0000256" key="1">
    <source>
        <dbReference type="ARBA" id="ARBA00023157"/>
    </source>
</evidence>
<gene>
    <name evidence="3" type="ORF">ACFH04_08605</name>
</gene>
<dbReference type="Proteomes" id="UP001589887">
    <property type="component" value="Unassembled WGS sequence"/>
</dbReference>
<dbReference type="InterPro" id="IPR043504">
    <property type="entry name" value="Peptidase_S1_PA_chymotrypsin"/>
</dbReference>
<sequence length="257" mass="27196">MRRRYAIGGGRRWSAMAAVVAAALLSLAVPGRASAIIGGTTSGSLKGQAQIWINNGSQYRCTGSIIGARYILTADHCLYKRWQLGQGGIGPIPADTMRVFVGNRAAHQGQEIKVDGYAHAPKPPTALLPDIAILHLARPVSNRSLIVKYAKGSGVLKGGLTVAIRGWGKTSKTGGTPAPALKVCSMNVGVTDRMEYQLRPNTGIFYDGDSGAGVWYGGVVQAVATRSEDDLSEAFVEPTPQVADWIKRITNIDGVPL</sequence>
<dbReference type="PANTHER" id="PTHR24276:SF98">
    <property type="entry name" value="FI18310P1-RELATED"/>
    <property type="match status" value="1"/>
</dbReference>
<reference evidence="3 4" key="1">
    <citation type="submission" date="2024-09" db="EMBL/GenBank/DDBJ databases">
        <authorList>
            <person name="Sun Q."/>
            <person name="Mori K."/>
        </authorList>
    </citation>
    <scope>NUCLEOTIDE SEQUENCE [LARGE SCALE GENOMIC DNA]</scope>
    <source>
        <strain evidence="3 4">JCM 4557</strain>
    </source>
</reference>
<feature type="domain" description="Peptidase S1" evidence="2">
    <location>
        <begin position="36"/>
        <end position="251"/>
    </location>
</feature>